<feature type="compositionally biased region" description="Low complexity" evidence="1">
    <location>
        <begin position="331"/>
        <end position="340"/>
    </location>
</feature>
<feature type="compositionally biased region" description="Basic and acidic residues" evidence="1">
    <location>
        <begin position="350"/>
        <end position="362"/>
    </location>
</feature>
<evidence type="ECO:0000313" key="3">
    <source>
        <dbReference type="Proteomes" id="UP000027195"/>
    </source>
</evidence>
<dbReference type="EMBL" id="KL198020">
    <property type="protein sequence ID" value="KDQ18973.1"/>
    <property type="molecule type" value="Genomic_DNA"/>
</dbReference>
<feature type="compositionally biased region" description="Polar residues" evidence="1">
    <location>
        <begin position="28"/>
        <end position="37"/>
    </location>
</feature>
<evidence type="ECO:0000256" key="1">
    <source>
        <dbReference type="SAM" id="MobiDB-lite"/>
    </source>
</evidence>
<reference evidence="3" key="1">
    <citation type="journal article" date="2014" name="Proc. Natl. Acad. Sci. U.S.A.">
        <title>Extensive sampling of basidiomycete genomes demonstrates inadequacy of the white-rot/brown-rot paradigm for wood decay fungi.</title>
        <authorList>
            <person name="Riley R."/>
            <person name="Salamov A.A."/>
            <person name="Brown D.W."/>
            <person name="Nagy L.G."/>
            <person name="Floudas D."/>
            <person name="Held B.W."/>
            <person name="Levasseur A."/>
            <person name="Lombard V."/>
            <person name="Morin E."/>
            <person name="Otillar R."/>
            <person name="Lindquist E.A."/>
            <person name="Sun H."/>
            <person name="LaButti K.M."/>
            <person name="Schmutz J."/>
            <person name="Jabbour D."/>
            <person name="Luo H."/>
            <person name="Baker S.E."/>
            <person name="Pisabarro A.G."/>
            <person name="Walton J.D."/>
            <person name="Blanchette R.A."/>
            <person name="Henrissat B."/>
            <person name="Martin F."/>
            <person name="Cullen D."/>
            <person name="Hibbett D.S."/>
            <person name="Grigoriev I.V."/>
        </authorList>
    </citation>
    <scope>NUCLEOTIDE SEQUENCE [LARGE SCALE GENOMIC DNA]</scope>
    <source>
        <strain evidence="3">FD-172 SS1</strain>
    </source>
</reference>
<accession>A0A067MTA2</accession>
<dbReference type="Proteomes" id="UP000027195">
    <property type="component" value="Unassembled WGS sequence"/>
</dbReference>
<name>A0A067MTA2_BOTB1</name>
<dbReference type="InParanoid" id="A0A067MTA2"/>
<feature type="compositionally biased region" description="Basic and acidic residues" evidence="1">
    <location>
        <begin position="190"/>
        <end position="199"/>
    </location>
</feature>
<gene>
    <name evidence="2" type="ORF">BOTBODRAFT_480447</name>
</gene>
<dbReference type="HOGENOM" id="CLU_679701_0_0_1"/>
<keyword evidence="3" id="KW-1185">Reference proteome</keyword>
<sequence length="405" mass="43107">MEAIRRRYRLGETVALSRTSSQDKHSLAATTTTSARQGSGGLGDDLGNSNFSSSKPAKGKGAGSGVKGTVALERVPLGPSKSNTMPRKVGNAQSRTKGKRGEDLDGSGDEMNLGSSRHTSPAASEPKKKSTVASMKPRPKSEAKSSLRESTSPPPKGHKLYTAPEGPPRSSSAASRSRPEPRRRTNPRRLGSESEDGGKSEVITLSDAGEGGPKPHPLEGFMVKAGSRKGKEKEMAAAADDDSDYPSISTGKPNPIQELLNQRSSSRADATDSMFNKKSLERTSSASSIGNPFPMSPPSRPRNRPKVRSPPRKGAPFPMASFDKPRRMAERSSPVSSSGSKRSRSNSPHDAPRASKKSRGDFDFVDPSTEGESLEMCAYPPLLITYANIAHVCQVSIWIAVLPSN</sequence>
<evidence type="ECO:0000313" key="2">
    <source>
        <dbReference type="EMBL" id="KDQ18973.1"/>
    </source>
</evidence>
<feature type="compositionally biased region" description="Polar residues" evidence="1">
    <location>
        <begin position="80"/>
        <end position="95"/>
    </location>
</feature>
<feature type="compositionally biased region" description="Polar residues" evidence="1">
    <location>
        <begin position="113"/>
        <end position="122"/>
    </location>
</feature>
<dbReference type="AlphaFoldDB" id="A0A067MTA2"/>
<feature type="compositionally biased region" description="Basic residues" evidence="1">
    <location>
        <begin position="301"/>
        <end position="311"/>
    </location>
</feature>
<proteinExistence type="predicted"/>
<protein>
    <submittedName>
        <fullName evidence="2">Uncharacterized protein</fullName>
    </submittedName>
</protein>
<feature type="compositionally biased region" description="Polar residues" evidence="1">
    <location>
        <begin position="259"/>
        <end position="290"/>
    </location>
</feature>
<organism evidence="2 3">
    <name type="scientific">Botryobasidium botryosum (strain FD-172 SS1)</name>
    <dbReference type="NCBI Taxonomy" id="930990"/>
    <lineage>
        <taxon>Eukaryota</taxon>
        <taxon>Fungi</taxon>
        <taxon>Dikarya</taxon>
        <taxon>Basidiomycota</taxon>
        <taxon>Agaricomycotina</taxon>
        <taxon>Agaricomycetes</taxon>
        <taxon>Cantharellales</taxon>
        <taxon>Botryobasidiaceae</taxon>
        <taxon>Botryobasidium</taxon>
    </lineage>
</organism>
<feature type="region of interest" description="Disordered" evidence="1">
    <location>
        <begin position="1"/>
        <end position="367"/>
    </location>
</feature>
<feature type="compositionally biased region" description="Low complexity" evidence="1">
    <location>
        <begin position="45"/>
        <end position="56"/>
    </location>
</feature>